<sequence length="159" mass="18246">MTLRLGRVTTVIIFSSVVAKEILQKNDVFFSNRTVIDVVRAINHHKNSLVWLPVSTQWRNLRKRKMCNTHVFSNARLDASQSLRRDKIRDLIAYVEKCSETGTAVNVGQEAFSTTLNLLSNTFFSVDLVDPNSELARDFKHTHHERGREIELCRLFSAS</sequence>
<dbReference type="AlphaFoldDB" id="A0AAW1INQ9"/>
<organism evidence="1 2">
    <name type="scientific">Saponaria officinalis</name>
    <name type="common">Common soapwort</name>
    <name type="synonym">Lychnis saponaria</name>
    <dbReference type="NCBI Taxonomy" id="3572"/>
    <lineage>
        <taxon>Eukaryota</taxon>
        <taxon>Viridiplantae</taxon>
        <taxon>Streptophyta</taxon>
        <taxon>Embryophyta</taxon>
        <taxon>Tracheophyta</taxon>
        <taxon>Spermatophyta</taxon>
        <taxon>Magnoliopsida</taxon>
        <taxon>eudicotyledons</taxon>
        <taxon>Gunneridae</taxon>
        <taxon>Pentapetalae</taxon>
        <taxon>Caryophyllales</taxon>
        <taxon>Caryophyllaceae</taxon>
        <taxon>Caryophylleae</taxon>
        <taxon>Saponaria</taxon>
    </lineage>
</organism>
<dbReference type="Pfam" id="PF00067">
    <property type="entry name" value="p450"/>
    <property type="match status" value="1"/>
</dbReference>
<evidence type="ECO:0008006" key="3">
    <source>
        <dbReference type="Google" id="ProtNLM"/>
    </source>
</evidence>
<gene>
    <name evidence="1" type="ORF">RND81_09G173900</name>
</gene>
<dbReference type="PANTHER" id="PTHR24299">
    <property type="entry name" value="CYTOCHROME P450 FAMILY 1"/>
    <property type="match status" value="1"/>
</dbReference>
<dbReference type="GO" id="GO:0004497">
    <property type="term" value="F:monooxygenase activity"/>
    <property type="evidence" value="ECO:0007669"/>
    <property type="project" value="InterPro"/>
</dbReference>
<evidence type="ECO:0000313" key="1">
    <source>
        <dbReference type="EMBL" id="KAK9691071.1"/>
    </source>
</evidence>
<reference evidence="1" key="1">
    <citation type="submission" date="2024-03" db="EMBL/GenBank/DDBJ databases">
        <title>WGS assembly of Saponaria officinalis var. Norfolk2.</title>
        <authorList>
            <person name="Jenkins J."/>
            <person name="Shu S."/>
            <person name="Grimwood J."/>
            <person name="Barry K."/>
            <person name="Goodstein D."/>
            <person name="Schmutz J."/>
            <person name="Leebens-Mack J."/>
            <person name="Osbourn A."/>
        </authorList>
    </citation>
    <scope>NUCLEOTIDE SEQUENCE [LARGE SCALE GENOMIC DNA]</scope>
    <source>
        <strain evidence="1">JIC</strain>
    </source>
</reference>
<protein>
    <recommendedName>
        <fullName evidence="3">Cytochrome P450</fullName>
    </recommendedName>
</protein>
<dbReference type="PANTHER" id="PTHR24299:SF59">
    <property type="entry name" value="CYTOCHROME P450 SUPERFAMILY PROTEIN"/>
    <property type="match status" value="1"/>
</dbReference>
<dbReference type="Proteomes" id="UP001443914">
    <property type="component" value="Unassembled WGS sequence"/>
</dbReference>
<dbReference type="EMBL" id="JBDFQZ010000009">
    <property type="protein sequence ID" value="KAK9691071.1"/>
    <property type="molecule type" value="Genomic_DNA"/>
</dbReference>
<dbReference type="Gene3D" id="1.10.630.10">
    <property type="entry name" value="Cytochrome P450"/>
    <property type="match status" value="1"/>
</dbReference>
<proteinExistence type="predicted"/>
<dbReference type="InterPro" id="IPR036396">
    <property type="entry name" value="Cyt_P450_sf"/>
</dbReference>
<evidence type="ECO:0000313" key="2">
    <source>
        <dbReference type="Proteomes" id="UP001443914"/>
    </source>
</evidence>
<dbReference type="GO" id="GO:0016705">
    <property type="term" value="F:oxidoreductase activity, acting on paired donors, with incorporation or reduction of molecular oxygen"/>
    <property type="evidence" value="ECO:0007669"/>
    <property type="project" value="InterPro"/>
</dbReference>
<dbReference type="GO" id="GO:0005506">
    <property type="term" value="F:iron ion binding"/>
    <property type="evidence" value="ECO:0007669"/>
    <property type="project" value="InterPro"/>
</dbReference>
<name>A0AAW1INQ9_SAPOF</name>
<accession>A0AAW1INQ9</accession>
<dbReference type="InterPro" id="IPR001128">
    <property type="entry name" value="Cyt_P450"/>
</dbReference>
<keyword evidence="2" id="KW-1185">Reference proteome</keyword>
<dbReference type="SUPFAM" id="SSF48264">
    <property type="entry name" value="Cytochrome P450"/>
    <property type="match status" value="1"/>
</dbReference>
<comment type="caution">
    <text evidence="1">The sequence shown here is derived from an EMBL/GenBank/DDBJ whole genome shotgun (WGS) entry which is preliminary data.</text>
</comment>
<dbReference type="GO" id="GO:0020037">
    <property type="term" value="F:heme binding"/>
    <property type="evidence" value="ECO:0007669"/>
    <property type="project" value="InterPro"/>
</dbReference>